<dbReference type="InterPro" id="IPR050074">
    <property type="entry name" value="DHO_dehydrogenase"/>
</dbReference>
<comment type="catalytic activity">
    <reaction evidence="12 13">
        <text>(S)-dihydroorotate + a quinone = orotate + a quinol</text>
        <dbReference type="Rhea" id="RHEA:30187"/>
        <dbReference type="ChEBI" id="CHEBI:24646"/>
        <dbReference type="ChEBI" id="CHEBI:30839"/>
        <dbReference type="ChEBI" id="CHEBI:30864"/>
        <dbReference type="ChEBI" id="CHEBI:132124"/>
        <dbReference type="EC" id="1.3.5.2"/>
    </reaction>
</comment>
<keyword evidence="6 13" id="KW-1003">Cell membrane</keyword>
<feature type="binding site" evidence="13">
    <location>
        <position position="243"/>
    </location>
    <ligand>
        <name>FMN</name>
        <dbReference type="ChEBI" id="CHEBI:58210"/>
    </ligand>
</feature>
<dbReference type="GO" id="GO:0005737">
    <property type="term" value="C:cytoplasm"/>
    <property type="evidence" value="ECO:0007669"/>
    <property type="project" value="InterPro"/>
</dbReference>
<name>A0A1H8CPL5_9PROT</name>
<feature type="binding site" evidence="13">
    <location>
        <position position="170"/>
    </location>
    <ligand>
        <name>substrate</name>
    </ligand>
</feature>
<comment type="subcellular location">
    <subcellularLocation>
        <location evidence="2 13">Cell membrane</location>
        <topology evidence="2 13">Peripheral membrane protein</topology>
    </subcellularLocation>
</comment>
<gene>
    <name evidence="13" type="primary">pyrD</name>
    <name evidence="15" type="ORF">SAMN05216325_10550</name>
</gene>
<evidence type="ECO:0000256" key="10">
    <source>
        <dbReference type="ARBA" id="ARBA00023002"/>
    </source>
</evidence>
<evidence type="ECO:0000259" key="14">
    <source>
        <dbReference type="Pfam" id="PF01180"/>
    </source>
</evidence>
<feature type="binding site" evidence="13">
    <location>
        <position position="295"/>
    </location>
    <ligand>
        <name>FMN</name>
        <dbReference type="ChEBI" id="CHEBI:58210"/>
    </ligand>
</feature>
<dbReference type="InterPro" id="IPR005720">
    <property type="entry name" value="Dihydroorotate_DH_cat"/>
</dbReference>
<evidence type="ECO:0000256" key="9">
    <source>
        <dbReference type="ARBA" id="ARBA00022975"/>
    </source>
</evidence>
<keyword evidence="10 13" id="KW-0560">Oxidoreductase</keyword>
<evidence type="ECO:0000313" key="16">
    <source>
        <dbReference type="Proteomes" id="UP000199459"/>
    </source>
</evidence>
<evidence type="ECO:0000256" key="8">
    <source>
        <dbReference type="ARBA" id="ARBA00022643"/>
    </source>
</evidence>
<dbReference type="CDD" id="cd04738">
    <property type="entry name" value="DHOD_2_like"/>
    <property type="match status" value="1"/>
</dbReference>
<proteinExistence type="inferred from homology"/>
<dbReference type="InterPro" id="IPR012135">
    <property type="entry name" value="Dihydroorotate_DH_1_2"/>
</dbReference>
<dbReference type="EC" id="1.3.5.2" evidence="13"/>
<dbReference type="PROSITE" id="PS00912">
    <property type="entry name" value="DHODEHASE_2"/>
    <property type="match status" value="1"/>
</dbReference>
<dbReference type="STRING" id="917.SAMN05216326_11035"/>
<feature type="active site" description="Nucleophile" evidence="13">
    <location>
        <position position="173"/>
    </location>
</feature>
<evidence type="ECO:0000313" key="15">
    <source>
        <dbReference type="EMBL" id="SEM96404.1"/>
    </source>
</evidence>
<evidence type="ECO:0000256" key="5">
    <source>
        <dbReference type="ARBA" id="ARBA00011245"/>
    </source>
</evidence>
<dbReference type="Gene3D" id="3.20.20.70">
    <property type="entry name" value="Aldolase class I"/>
    <property type="match status" value="1"/>
</dbReference>
<feature type="binding site" evidence="13">
    <location>
        <position position="175"/>
    </location>
    <ligand>
        <name>substrate</name>
    </ligand>
</feature>
<feature type="binding site" evidence="13">
    <location>
        <position position="84"/>
    </location>
    <ligand>
        <name>FMN</name>
        <dbReference type="ChEBI" id="CHEBI:58210"/>
    </ligand>
</feature>
<feature type="binding site" evidence="13">
    <location>
        <position position="266"/>
    </location>
    <ligand>
        <name>FMN</name>
        <dbReference type="ChEBI" id="CHEBI:58210"/>
    </ligand>
</feature>
<feature type="domain" description="Dihydroorotate dehydrogenase catalytic" evidence="14">
    <location>
        <begin position="44"/>
        <end position="334"/>
    </location>
</feature>
<dbReference type="NCBIfam" id="TIGR01036">
    <property type="entry name" value="pyrD_sub2"/>
    <property type="match status" value="1"/>
</dbReference>
<feature type="binding site" evidence="13">
    <location>
        <begin position="109"/>
        <end position="113"/>
    </location>
    <ligand>
        <name>substrate</name>
    </ligand>
</feature>
<evidence type="ECO:0000256" key="1">
    <source>
        <dbReference type="ARBA" id="ARBA00003125"/>
    </source>
</evidence>
<dbReference type="GO" id="GO:0006207">
    <property type="term" value="P:'de novo' pyrimidine nucleobase biosynthetic process"/>
    <property type="evidence" value="ECO:0007669"/>
    <property type="project" value="UniProtKB-UniRule"/>
</dbReference>
<feature type="binding site" evidence="13">
    <location>
        <begin position="60"/>
        <end position="64"/>
    </location>
    <ligand>
        <name>FMN</name>
        <dbReference type="ChEBI" id="CHEBI:58210"/>
    </ligand>
</feature>
<accession>A0A1H8CPL5</accession>
<comment type="function">
    <text evidence="1 13">Catalyzes the conversion of dihydroorotate to orotate with quinone as electron acceptor.</text>
</comment>
<evidence type="ECO:0000256" key="4">
    <source>
        <dbReference type="ARBA" id="ARBA00005359"/>
    </source>
</evidence>
<keyword evidence="8 13" id="KW-0288">FMN</keyword>
<comment type="pathway">
    <text evidence="3 13">Pyrimidine metabolism; UMP biosynthesis via de novo pathway; orotate from (S)-dihydroorotate (quinone route): step 1/1.</text>
</comment>
<evidence type="ECO:0000256" key="13">
    <source>
        <dbReference type="HAMAP-Rule" id="MF_00225"/>
    </source>
</evidence>
<comment type="similarity">
    <text evidence="4 13">Belongs to the dihydroorotate dehydrogenase family. Type 2 subfamily.</text>
</comment>
<feature type="binding site" evidence="13">
    <location>
        <begin position="244"/>
        <end position="245"/>
    </location>
    <ligand>
        <name>substrate</name>
    </ligand>
</feature>
<protein>
    <recommendedName>
        <fullName evidence="13">Dihydroorotate dehydrogenase (quinone)</fullName>
        <ecNumber evidence="13">1.3.5.2</ecNumber>
    </recommendedName>
    <alternativeName>
        <fullName evidence="13">DHOdehase</fullName>
        <shortName evidence="13">DHOD</shortName>
        <shortName evidence="13">DHODase</shortName>
    </alternativeName>
    <alternativeName>
        <fullName evidence="13">Dihydroorotate oxidase</fullName>
    </alternativeName>
</protein>
<dbReference type="AlphaFoldDB" id="A0A1H8CPL5"/>
<dbReference type="NCBIfam" id="NF003644">
    <property type="entry name" value="PRK05286.1-1"/>
    <property type="match status" value="1"/>
</dbReference>
<feature type="binding site" evidence="13">
    <location>
        <position position="137"/>
    </location>
    <ligand>
        <name>FMN</name>
        <dbReference type="ChEBI" id="CHEBI:58210"/>
    </ligand>
</feature>
<dbReference type="Pfam" id="PF01180">
    <property type="entry name" value="DHO_dh"/>
    <property type="match status" value="1"/>
</dbReference>
<dbReference type="GO" id="GO:0106430">
    <property type="term" value="F:dihydroorotate dehydrogenase (quinone) activity"/>
    <property type="evidence" value="ECO:0007669"/>
    <property type="project" value="UniProtKB-EC"/>
</dbReference>
<organism evidence="15 16">
    <name type="scientific">Nitrosomonas marina</name>
    <dbReference type="NCBI Taxonomy" id="917"/>
    <lineage>
        <taxon>Bacteria</taxon>
        <taxon>Pseudomonadati</taxon>
        <taxon>Pseudomonadota</taxon>
        <taxon>Betaproteobacteria</taxon>
        <taxon>Nitrosomonadales</taxon>
        <taxon>Nitrosomonadaceae</taxon>
        <taxon>Nitrosomonas</taxon>
    </lineage>
</organism>
<dbReference type="SUPFAM" id="SSF51395">
    <property type="entry name" value="FMN-linked oxidoreductases"/>
    <property type="match status" value="1"/>
</dbReference>
<dbReference type="UniPathway" id="UPA00070">
    <property type="reaction ID" value="UER00946"/>
</dbReference>
<feature type="binding site" evidence="13">
    <location>
        <position position="170"/>
    </location>
    <ligand>
        <name>FMN</name>
        <dbReference type="ChEBI" id="CHEBI:58210"/>
    </ligand>
</feature>
<evidence type="ECO:0000256" key="7">
    <source>
        <dbReference type="ARBA" id="ARBA00022630"/>
    </source>
</evidence>
<dbReference type="GO" id="GO:0005886">
    <property type="term" value="C:plasma membrane"/>
    <property type="evidence" value="ECO:0007669"/>
    <property type="project" value="UniProtKB-SubCell"/>
</dbReference>
<dbReference type="OrthoDB" id="9802377at2"/>
<dbReference type="NCBIfam" id="NF003646">
    <property type="entry name" value="PRK05286.1-4"/>
    <property type="match status" value="1"/>
</dbReference>
<evidence type="ECO:0000256" key="12">
    <source>
        <dbReference type="ARBA" id="ARBA00048639"/>
    </source>
</evidence>
<dbReference type="FunFam" id="3.20.20.70:FF:000028">
    <property type="entry name" value="Dihydroorotate dehydrogenase (quinone)"/>
    <property type="match status" value="1"/>
</dbReference>
<keyword evidence="7 13" id="KW-0285">Flavoprotein</keyword>
<sequence>MFYSLLRPLLFQLEPETAHLVTLSAINTAFRLGLLKRPSINCQEQRVMGITFPNPVGLAAGLDKNGEYLDALAELGFGFLEIGTVTPRPQPGNPAPRIFRVPQARAIINRLGFNNHGVDRLIENVIHSNYNGVLGINIGKNFDTPIDKAIEDYRTCLSKVYCYASYVTINISSPNTSNLRQLQTKDALDQLLFTLKSEQLSLSQTHGKYTPLVVKIAPDLEKPDITSIAQLLVKHSIDGVIATNTTLSRGCIDHLAISQEAGGLSGAPLTEKATAIVAQLRHCLEDSIPIIGVGGIMSAQNAREKIAAGASLVQVYSGLIYQGPSLITHIAQAICNNQTLSGK</sequence>
<feature type="binding site" evidence="13">
    <location>
        <position position="64"/>
    </location>
    <ligand>
        <name>substrate</name>
    </ligand>
</feature>
<dbReference type="PANTHER" id="PTHR48109">
    <property type="entry name" value="DIHYDROOROTATE DEHYDROGENASE (QUINONE), MITOCHONDRIAL-RELATED"/>
    <property type="match status" value="1"/>
</dbReference>
<keyword evidence="9 13" id="KW-0665">Pyrimidine biosynthesis</keyword>
<dbReference type="NCBIfam" id="NF003645">
    <property type="entry name" value="PRK05286.1-2"/>
    <property type="match status" value="1"/>
</dbReference>
<reference evidence="15 16" key="1">
    <citation type="submission" date="2016-10" db="EMBL/GenBank/DDBJ databases">
        <authorList>
            <person name="de Groot N.N."/>
        </authorList>
    </citation>
    <scope>NUCLEOTIDE SEQUENCE [LARGE SCALE GENOMIC DNA]</scope>
    <source>
        <strain evidence="15 16">Nm22</strain>
    </source>
</reference>
<evidence type="ECO:0000256" key="11">
    <source>
        <dbReference type="ARBA" id="ARBA00023136"/>
    </source>
</evidence>
<dbReference type="InterPro" id="IPR001295">
    <property type="entry name" value="Dihydroorotate_DH_CS"/>
</dbReference>
<dbReference type="PANTHER" id="PTHR48109:SF4">
    <property type="entry name" value="DIHYDROOROTATE DEHYDROGENASE (QUINONE), MITOCHONDRIAL"/>
    <property type="match status" value="1"/>
</dbReference>
<comment type="cofactor">
    <cofactor evidence="13">
        <name>FMN</name>
        <dbReference type="ChEBI" id="CHEBI:58210"/>
    </cofactor>
    <text evidence="13">Binds 1 FMN per subunit.</text>
</comment>
<dbReference type="InterPro" id="IPR013785">
    <property type="entry name" value="Aldolase_TIM"/>
</dbReference>
<keyword evidence="11 13" id="KW-0472">Membrane</keyword>
<dbReference type="HAMAP" id="MF_00225">
    <property type="entry name" value="DHO_dh_type2"/>
    <property type="match status" value="1"/>
</dbReference>
<dbReference type="NCBIfam" id="NF003652">
    <property type="entry name" value="PRK05286.2-5"/>
    <property type="match status" value="1"/>
</dbReference>
<dbReference type="PIRSF" id="PIRSF000164">
    <property type="entry name" value="DHO_oxidase"/>
    <property type="match status" value="1"/>
</dbReference>
<comment type="subunit">
    <text evidence="5 13">Monomer.</text>
</comment>
<dbReference type="EMBL" id="FOCP01000005">
    <property type="protein sequence ID" value="SEM96404.1"/>
    <property type="molecule type" value="Genomic_DNA"/>
</dbReference>
<dbReference type="PROSITE" id="PS00911">
    <property type="entry name" value="DHODEHASE_1"/>
    <property type="match status" value="1"/>
</dbReference>
<dbReference type="InterPro" id="IPR005719">
    <property type="entry name" value="Dihydroorotate_DH_2"/>
</dbReference>
<dbReference type="RefSeq" id="WP_090628808.1">
    <property type="nucleotide sequence ID" value="NZ_FOCP01000005.1"/>
</dbReference>
<dbReference type="Proteomes" id="UP000199459">
    <property type="component" value="Unassembled WGS sequence"/>
</dbReference>
<evidence type="ECO:0000256" key="2">
    <source>
        <dbReference type="ARBA" id="ARBA00004202"/>
    </source>
</evidence>
<feature type="binding site" evidence="13">
    <location>
        <position position="215"/>
    </location>
    <ligand>
        <name>FMN</name>
        <dbReference type="ChEBI" id="CHEBI:58210"/>
    </ligand>
</feature>
<evidence type="ECO:0000256" key="6">
    <source>
        <dbReference type="ARBA" id="ARBA00022475"/>
    </source>
</evidence>
<feature type="binding site" evidence="13">
    <location>
        <begin position="316"/>
        <end position="317"/>
    </location>
    <ligand>
        <name>FMN</name>
        <dbReference type="ChEBI" id="CHEBI:58210"/>
    </ligand>
</feature>
<evidence type="ECO:0000256" key="3">
    <source>
        <dbReference type="ARBA" id="ARBA00005161"/>
    </source>
</evidence>
<dbReference type="GO" id="GO:0044205">
    <property type="term" value="P:'de novo' UMP biosynthetic process"/>
    <property type="evidence" value="ECO:0007669"/>
    <property type="project" value="UniProtKB-UniRule"/>
</dbReference>